<sequence>MTGTESIEHVLFKCDIAQEVWDIAGFPPIVQLANRSMVELMSLSIQRMGDDNLSLLQRRAIPWLLWTIWKNRNIILYADTQITLITQLQQANEVARLWHELNDAKQSIEVEGGLGNEHKIWEPPLSGFRKCNIHAVEESRSFIVVLLSSHGIIVAMYYIMPERPSRFLLID</sequence>
<evidence type="ECO:0000313" key="3">
    <source>
        <dbReference type="Proteomes" id="UP000886595"/>
    </source>
</evidence>
<evidence type="ECO:0000313" key="2">
    <source>
        <dbReference type="EMBL" id="KAG2249804.1"/>
    </source>
</evidence>
<keyword evidence="1" id="KW-1133">Transmembrane helix</keyword>
<organism evidence="2 3">
    <name type="scientific">Brassica carinata</name>
    <name type="common">Ethiopian mustard</name>
    <name type="synonym">Abyssinian cabbage</name>
    <dbReference type="NCBI Taxonomy" id="52824"/>
    <lineage>
        <taxon>Eukaryota</taxon>
        <taxon>Viridiplantae</taxon>
        <taxon>Streptophyta</taxon>
        <taxon>Embryophyta</taxon>
        <taxon>Tracheophyta</taxon>
        <taxon>Spermatophyta</taxon>
        <taxon>Magnoliopsida</taxon>
        <taxon>eudicotyledons</taxon>
        <taxon>Gunneridae</taxon>
        <taxon>Pentapetalae</taxon>
        <taxon>rosids</taxon>
        <taxon>malvids</taxon>
        <taxon>Brassicales</taxon>
        <taxon>Brassicaceae</taxon>
        <taxon>Brassiceae</taxon>
        <taxon>Brassica</taxon>
    </lineage>
</organism>
<dbReference type="Proteomes" id="UP000886595">
    <property type="component" value="Unassembled WGS sequence"/>
</dbReference>
<dbReference type="AlphaFoldDB" id="A0A8X7PHT8"/>
<gene>
    <name evidence="2" type="ORF">Bca52824_089432</name>
</gene>
<feature type="transmembrane region" description="Helical" evidence="1">
    <location>
        <begin position="141"/>
        <end position="160"/>
    </location>
</feature>
<keyword evidence="1" id="KW-0472">Membrane</keyword>
<reference evidence="2 3" key="1">
    <citation type="submission" date="2020-02" db="EMBL/GenBank/DDBJ databases">
        <authorList>
            <person name="Ma Q."/>
            <person name="Huang Y."/>
            <person name="Song X."/>
            <person name="Pei D."/>
        </authorList>
    </citation>
    <scope>NUCLEOTIDE SEQUENCE [LARGE SCALE GENOMIC DNA]</scope>
    <source>
        <strain evidence="2">Sxm20200214</strain>
        <tissue evidence="2">Leaf</tissue>
    </source>
</reference>
<evidence type="ECO:0000256" key="1">
    <source>
        <dbReference type="SAM" id="Phobius"/>
    </source>
</evidence>
<keyword evidence="3" id="KW-1185">Reference proteome</keyword>
<evidence type="ECO:0008006" key="4">
    <source>
        <dbReference type="Google" id="ProtNLM"/>
    </source>
</evidence>
<dbReference type="EMBL" id="JAAMPC010000017">
    <property type="protein sequence ID" value="KAG2249804.1"/>
    <property type="molecule type" value="Genomic_DNA"/>
</dbReference>
<proteinExistence type="predicted"/>
<keyword evidence="1" id="KW-0812">Transmembrane</keyword>
<dbReference type="OrthoDB" id="1460952at2759"/>
<name>A0A8X7PHT8_BRACI</name>
<protein>
    <recommendedName>
        <fullName evidence="4">Reverse transcriptase zinc-binding domain-containing protein</fullName>
    </recommendedName>
</protein>
<accession>A0A8X7PHT8</accession>
<comment type="caution">
    <text evidence="2">The sequence shown here is derived from an EMBL/GenBank/DDBJ whole genome shotgun (WGS) entry which is preliminary data.</text>
</comment>